<dbReference type="FunFam" id="3.30.200.20:FF:000566">
    <property type="entry name" value="Phytosulfokine receptor 1"/>
    <property type="match status" value="1"/>
</dbReference>
<evidence type="ECO:0000256" key="8">
    <source>
        <dbReference type="ARBA" id="ARBA00022614"/>
    </source>
</evidence>
<feature type="transmembrane region" description="Helical" evidence="22">
    <location>
        <begin position="668"/>
        <end position="692"/>
    </location>
</feature>
<evidence type="ECO:0000256" key="7">
    <source>
        <dbReference type="ARBA" id="ARBA00022527"/>
    </source>
</evidence>
<evidence type="ECO:0000256" key="13">
    <source>
        <dbReference type="ARBA" id="ARBA00022777"/>
    </source>
</evidence>
<keyword evidence="11" id="KW-0677">Repeat</keyword>
<evidence type="ECO:0000256" key="20">
    <source>
        <dbReference type="ARBA" id="ARBA00048679"/>
    </source>
</evidence>
<dbReference type="GO" id="GO:0005886">
    <property type="term" value="C:plasma membrane"/>
    <property type="evidence" value="ECO:0007669"/>
    <property type="project" value="UniProtKB-SubCell"/>
</dbReference>
<reference evidence="26" key="1">
    <citation type="journal article" date="2016" name="Nat. Biotechnol.">
        <title>Sequencing wild and cultivated cassava and related species reveals extensive interspecific hybridization and genetic diversity.</title>
        <authorList>
            <person name="Bredeson J.V."/>
            <person name="Lyons J.B."/>
            <person name="Prochnik S.E."/>
            <person name="Wu G.A."/>
            <person name="Ha C.M."/>
            <person name="Edsinger-Gonzales E."/>
            <person name="Grimwood J."/>
            <person name="Schmutz J."/>
            <person name="Rabbi I.Y."/>
            <person name="Egesi C."/>
            <person name="Nauluvula P."/>
            <person name="Lebot V."/>
            <person name="Ndunguru J."/>
            <person name="Mkamilo G."/>
            <person name="Bart R.S."/>
            <person name="Setter T.L."/>
            <person name="Gleadow R.M."/>
            <person name="Kulakow P."/>
            <person name="Ferguson M.E."/>
            <person name="Rounsley S."/>
            <person name="Rokhsar D.S."/>
        </authorList>
    </citation>
    <scope>NUCLEOTIDE SEQUENCE [LARGE SCALE GENOMIC DNA]</scope>
    <source>
        <strain evidence="26">cv. AM560-2</strain>
    </source>
</reference>
<evidence type="ECO:0000256" key="21">
    <source>
        <dbReference type="PROSITE-ProRule" id="PRU10141"/>
    </source>
</evidence>
<evidence type="ECO:0000256" key="6">
    <source>
        <dbReference type="ARBA" id="ARBA00022475"/>
    </source>
</evidence>
<evidence type="ECO:0000256" key="14">
    <source>
        <dbReference type="ARBA" id="ARBA00022840"/>
    </source>
</evidence>
<evidence type="ECO:0000256" key="1">
    <source>
        <dbReference type="ARBA" id="ARBA00004167"/>
    </source>
</evidence>
<dbReference type="Pfam" id="PF08263">
    <property type="entry name" value="LRRNT_2"/>
    <property type="match status" value="1"/>
</dbReference>
<dbReference type="InterPro" id="IPR008271">
    <property type="entry name" value="Ser/Thr_kinase_AS"/>
</dbReference>
<dbReference type="FunFam" id="3.80.10.10:FF:000095">
    <property type="entry name" value="LRR receptor-like serine/threonine-protein kinase GSO1"/>
    <property type="match status" value="1"/>
</dbReference>
<dbReference type="PROSITE" id="PS00107">
    <property type="entry name" value="PROTEIN_KINASE_ATP"/>
    <property type="match status" value="1"/>
</dbReference>
<dbReference type="Pfam" id="PF00069">
    <property type="entry name" value="Pkinase"/>
    <property type="match status" value="1"/>
</dbReference>
<accession>A0A2C9VJI7</accession>
<dbReference type="SUPFAM" id="SSF52058">
    <property type="entry name" value="L domain-like"/>
    <property type="match status" value="3"/>
</dbReference>
<evidence type="ECO:0000256" key="4">
    <source>
        <dbReference type="ARBA" id="ARBA00009592"/>
    </source>
</evidence>
<evidence type="ECO:0000256" key="5">
    <source>
        <dbReference type="ARBA" id="ARBA00012513"/>
    </source>
</evidence>
<dbReference type="InterPro" id="IPR017441">
    <property type="entry name" value="Protein_kinase_ATP_BS"/>
</dbReference>
<dbReference type="InterPro" id="IPR003591">
    <property type="entry name" value="Leu-rich_rpt_typical-subtyp"/>
</dbReference>
<dbReference type="CDD" id="cd14066">
    <property type="entry name" value="STKc_IRAK"/>
    <property type="match status" value="1"/>
</dbReference>
<dbReference type="GO" id="GO:0005524">
    <property type="term" value="F:ATP binding"/>
    <property type="evidence" value="ECO:0007669"/>
    <property type="project" value="UniProtKB-UniRule"/>
</dbReference>
<dbReference type="InterPro" id="IPR032675">
    <property type="entry name" value="LRR_dom_sf"/>
</dbReference>
<dbReference type="SUPFAM" id="SSF56112">
    <property type="entry name" value="Protein kinase-like (PK-like)"/>
    <property type="match status" value="1"/>
</dbReference>
<keyword evidence="7" id="KW-0723">Serine/threonine-protein kinase</keyword>
<organism evidence="25 26">
    <name type="scientific">Manihot esculenta</name>
    <name type="common">Cassava</name>
    <name type="synonym">Jatropha manihot</name>
    <dbReference type="NCBI Taxonomy" id="3983"/>
    <lineage>
        <taxon>Eukaryota</taxon>
        <taxon>Viridiplantae</taxon>
        <taxon>Streptophyta</taxon>
        <taxon>Embryophyta</taxon>
        <taxon>Tracheophyta</taxon>
        <taxon>Spermatophyta</taxon>
        <taxon>Magnoliopsida</taxon>
        <taxon>eudicotyledons</taxon>
        <taxon>Gunneridae</taxon>
        <taxon>Pentapetalae</taxon>
        <taxon>rosids</taxon>
        <taxon>fabids</taxon>
        <taxon>Malpighiales</taxon>
        <taxon>Euphorbiaceae</taxon>
        <taxon>Crotonoideae</taxon>
        <taxon>Manihoteae</taxon>
        <taxon>Manihot</taxon>
    </lineage>
</organism>
<keyword evidence="18" id="KW-0325">Glycoprotein</keyword>
<dbReference type="InterPro" id="IPR000719">
    <property type="entry name" value="Prot_kinase_dom"/>
</dbReference>
<comment type="similarity">
    <text evidence="4">Belongs to the RLP family.</text>
</comment>
<dbReference type="GO" id="GO:0004674">
    <property type="term" value="F:protein serine/threonine kinase activity"/>
    <property type="evidence" value="ECO:0007669"/>
    <property type="project" value="UniProtKB-KW"/>
</dbReference>
<keyword evidence="16 22" id="KW-0472">Membrane</keyword>
<feature type="chain" id="PRO_5012858523" description="non-specific serine/threonine protein kinase" evidence="23">
    <location>
        <begin position="24"/>
        <end position="1026"/>
    </location>
</feature>
<dbReference type="AlphaFoldDB" id="A0A2C9VJI7"/>
<keyword evidence="6" id="KW-1003">Cell membrane</keyword>
<feature type="binding site" evidence="21">
    <location>
        <position position="775"/>
    </location>
    <ligand>
        <name>ATP</name>
        <dbReference type="ChEBI" id="CHEBI:30616"/>
    </ligand>
</feature>
<keyword evidence="8" id="KW-0433">Leucine-rich repeat</keyword>
<dbReference type="InterPro" id="IPR011009">
    <property type="entry name" value="Kinase-like_dom_sf"/>
</dbReference>
<dbReference type="Gene3D" id="3.30.200.20">
    <property type="entry name" value="Phosphorylase Kinase, domain 1"/>
    <property type="match status" value="1"/>
</dbReference>
<keyword evidence="23" id="KW-0732">Signal</keyword>
<dbReference type="EMBL" id="CM004393">
    <property type="protein sequence ID" value="OAY45657.1"/>
    <property type="molecule type" value="Genomic_DNA"/>
</dbReference>
<dbReference type="Gene3D" id="3.80.10.10">
    <property type="entry name" value="Ribonuclease Inhibitor"/>
    <property type="match status" value="4"/>
</dbReference>
<dbReference type="PROSITE" id="PS51450">
    <property type="entry name" value="LRR"/>
    <property type="match status" value="1"/>
</dbReference>
<evidence type="ECO:0000256" key="17">
    <source>
        <dbReference type="ARBA" id="ARBA00023170"/>
    </source>
</evidence>
<evidence type="ECO:0000256" key="12">
    <source>
        <dbReference type="ARBA" id="ARBA00022741"/>
    </source>
</evidence>
<sequence length="1026" mass="114426">MGVQDLWAVVFLVVFCFHAYVLHSQTQNLSCTENDFRALQDFMNGFQSTIPGWDTNSSSNCCDWSGITCNSSSSLGFINDSATSGRVTMLLLPDKRLTGKLVDTLGNLDQLRIVNLSRNFIKDSIPFSLFYLPKLEVLDLSFNDFTGSVPQTINLPSITVLDISANNLNGSVPTHICENSTRIRVIRLAVNYFAGDIAPGLGRCTSLEHLCLGMNNLTGGITQDIYRLQKLKLLGLQDNKLSGQLSTGIGQLLTLERLDISSNHFSGIIPDVFNNLANFSYFLGHSNNFIGTIPFSLANSPSLKLLNLRNNSLDGAIRLNCSAMTSLDSLNLGSNKFQGRLPDDLPSCKNLKNINLARNNFSGQIPESYKNFQSLSYFSLSNTSIYNLSSALEILQQCKNLTTLVLTLNFRDEQLPAHSSLHFDNLKVLIIANCRLRGLIPPWLRNSRNLQLLDLSWNRLSGNIPLWFGDFQDLFYLDLSNNSFIGEIPKNFTLLPSLINRTISLVQQSPDFPFFMKRNESERALQYNQILSLPPTLDLSHNFLTGSIWMEFGNLKKLHILDLKHNKLSGPIPGELSRMTSLETLDLSHNNLSGSIPSSLIQLSFLSKFNVAYNNLSGQIPVGGQFLTFPNSSFEGNDLCGDHGAPLCPGLNRVPSDAPMKSRRNRDIIIGMAVGIVFGTAFLLCLMFMIVLRAHSRGGEVDAEKEGVETNDKDLEELGSRLVVLFQNKENYRELSLEELLKSTNNFDQANIIGCGGFGLVYKATLPDGRKVAIKRLSGDCGQMEREFRAEVETLSRAQHPNLVHLQGYCMFKADRLLIYSYMENSSLDYWLHEKIDGPSLLDWSTRLKIARGAAKGLAYLHQSCEPHILHRDIKSSNILLDENFEAHLADFGLARLILPSDTHVTTDLVGTLGYIPPEYGQASVATYKGDVYSFGVVLLELLTGKRPMDMCKPKGSRDLISWVIQMKKENRESEVFDPFICDKQHDKQLLQVFDIACLCLSESPKVRPSTTQLVSWLENTDISTA</sequence>
<dbReference type="FunFam" id="1.10.510.10:FF:000309">
    <property type="entry name" value="Leucine-rich repeat receptor-like protein kinase"/>
    <property type="match status" value="1"/>
</dbReference>
<evidence type="ECO:0000256" key="15">
    <source>
        <dbReference type="ARBA" id="ARBA00022989"/>
    </source>
</evidence>
<evidence type="ECO:0000256" key="19">
    <source>
        <dbReference type="ARBA" id="ARBA00047899"/>
    </source>
</evidence>
<evidence type="ECO:0000256" key="22">
    <source>
        <dbReference type="SAM" id="Phobius"/>
    </source>
</evidence>
<feature type="domain" description="Protein kinase" evidence="24">
    <location>
        <begin position="747"/>
        <end position="1018"/>
    </location>
</feature>
<dbReference type="OMA" id="SSNCCDW"/>
<gene>
    <name evidence="25" type="ORF">MANES_07G080500v8</name>
</gene>
<evidence type="ECO:0000313" key="26">
    <source>
        <dbReference type="Proteomes" id="UP000091857"/>
    </source>
</evidence>
<feature type="signal peptide" evidence="23">
    <location>
        <begin position="1"/>
        <end position="23"/>
    </location>
</feature>
<name>A0A2C9VJI7_MANES</name>
<dbReference type="PROSITE" id="PS50011">
    <property type="entry name" value="PROTEIN_KINASE_DOM"/>
    <property type="match status" value="1"/>
</dbReference>
<comment type="caution">
    <text evidence="25">The sequence shown here is derived from an EMBL/GenBank/DDBJ whole genome shotgun (WGS) entry which is preliminary data.</text>
</comment>
<evidence type="ECO:0000256" key="23">
    <source>
        <dbReference type="SAM" id="SignalP"/>
    </source>
</evidence>
<dbReference type="PROSITE" id="PS00108">
    <property type="entry name" value="PROTEIN_KINASE_ST"/>
    <property type="match status" value="1"/>
</dbReference>
<dbReference type="SMART" id="SM00220">
    <property type="entry name" value="S_TKc"/>
    <property type="match status" value="1"/>
</dbReference>
<evidence type="ECO:0000256" key="18">
    <source>
        <dbReference type="ARBA" id="ARBA00023180"/>
    </source>
</evidence>
<evidence type="ECO:0000256" key="16">
    <source>
        <dbReference type="ARBA" id="ARBA00023136"/>
    </source>
</evidence>
<dbReference type="Pfam" id="PF00560">
    <property type="entry name" value="LRR_1"/>
    <property type="match status" value="3"/>
</dbReference>
<keyword evidence="10 22" id="KW-0812">Transmembrane</keyword>
<proteinExistence type="inferred from homology"/>
<protein>
    <recommendedName>
        <fullName evidence="5">non-specific serine/threonine protein kinase</fullName>
        <ecNumber evidence="5">2.7.11.1</ecNumber>
    </recommendedName>
</protein>
<dbReference type="InterPro" id="IPR001611">
    <property type="entry name" value="Leu-rich_rpt"/>
</dbReference>
<evidence type="ECO:0000259" key="24">
    <source>
        <dbReference type="PROSITE" id="PS50011"/>
    </source>
</evidence>
<dbReference type="PANTHER" id="PTHR48056:SF18">
    <property type="entry name" value="NON-SPECIFIC SERINE_THREONINE PROTEIN KINASE"/>
    <property type="match status" value="1"/>
</dbReference>
<dbReference type="Gramene" id="Manes.07G080500.1.v8.1">
    <property type="protein sequence ID" value="Manes.07G080500.1.v8.1.CDS.1"/>
    <property type="gene ID" value="Manes.07G080500.v8.1"/>
</dbReference>
<dbReference type="Pfam" id="PF13855">
    <property type="entry name" value="LRR_8"/>
    <property type="match status" value="2"/>
</dbReference>
<evidence type="ECO:0000256" key="3">
    <source>
        <dbReference type="ARBA" id="ARBA00008684"/>
    </source>
</evidence>
<comment type="catalytic activity">
    <reaction evidence="20">
        <text>L-seryl-[protein] + ATP = O-phospho-L-seryl-[protein] + ADP + H(+)</text>
        <dbReference type="Rhea" id="RHEA:17989"/>
        <dbReference type="Rhea" id="RHEA-COMP:9863"/>
        <dbReference type="Rhea" id="RHEA-COMP:11604"/>
        <dbReference type="ChEBI" id="CHEBI:15378"/>
        <dbReference type="ChEBI" id="CHEBI:29999"/>
        <dbReference type="ChEBI" id="CHEBI:30616"/>
        <dbReference type="ChEBI" id="CHEBI:83421"/>
        <dbReference type="ChEBI" id="CHEBI:456216"/>
        <dbReference type="EC" id="2.7.11.1"/>
    </reaction>
</comment>
<dbReference type="STRING" id="3983.A0A2C9VJI7"/>
<keyword evidence="9" id="KW-0808">Transferase</keyword>
<keyword evidence="14 21" id="KW-0067">ATP-binding</keyword>
<comment type="subcellular location">
    <subcellularLocation>
        <location evidence="2">Cell membrane</location>
    </subcellularLocation>
    <subcellularLocation>
        <location evidence="1">Membrane</location>
        <topology evidence="1">Single-pass membrane protein</topology>
    </subcellularLocation>
</comment>
<dbReference type="InterPro" id="IPR013210">
    <property type="entry name" value="LRR_N_plant-typ"/>
</dbReference>
<keyword evidence="15 22" id="KW-1133">Transmembrane helix</keyword>
<keyword evidence="12 21" id="KW-0547">Nucleotide-binding</keyword>
<comment type="catalytic activity">
    <reaction evidence="19">
        <text>L-threonyl-[protein] + ATP = O-phospho-L-threonyl-[protein] + ADP + H(+)</text>
        <dbReference type="Rhea" id="RHEA:46608"/>
        <dbReference type="Rhea" id="RHEA-COMP:11060"/>
        <dbReference type="Rhea" id="RHEA-COMP:11605"/>
        <dbReference type="ChEBI" id="CHEBI:15378"/>
        <dbReference type="ChEBI" id="CHEBI:30013"/>
        <dbReference type="ChEBI" id="CHEBI:30616"/>
        <dbReference type="ChEBI" id="CHEBI:61977"/>
        <dbReference type="ChEBI" id="CHEBI:456216"/>
        <dbReference type="EC" id="2.7.11.1"/>
    </reaction>
</comment>
<evidence type="ECO:0000256" key="9">
    <source>
        <dbReference type="ARBA" id="ARBA00022679"/>
    </source>
</evidence>
<comment type="similarity">
    <text evidence="3">Belongs to the protein kinase superfamily. Ser/Thr protein kinase family.</text>
</comment>
<dbReference type="SMART" id="SM00369">
    <property type="entry name" value="LRR_TYP"/>
    <property type="match status" value="5"/>
</dbReference>
<dbReference type="EC" id="2.7.11.1" evidence="5"/>
<evidence type="ECO:0000256" key="2">
    <source>
        <dbReference type="ARBA" id="ARBA00004236"/>
    </source>
</evidence>
<dbReference type="PRINTS" id="PR00019">
    <property type="entry name" value="LEURICHRPT"/>
</dbReference>
<evidence type="ECO:0000256" key="10">
    <source>
        <dbReference type="ARBA" id="ARBA00022692"/>
    </source>
</evidence>
<dbReference type="Gene3D" id="1.10.510.10">
    <property type="entry name" value="Transferase(Phosphotransferase) domain 1"/>
    <property type="match status" value="1"/>
</dbReference>
<keyword evidence="26" id="KW-1185">Reference proteome</keyword>
<keyword evidence="17" id="KW-0675">Receptor</keyword>
<dbReference type="PANTHER" id="PTHR48056">
    <property type="entry name" value="LRR RECEPTOR-LIKE SERINE/THREONINE-PROTEIN KINASE-RELATED"/>
    <property type="match status" value="1"/>
</dbReference>
<dbReference type="Proteomes" id="UP000091857">
    <property type="component" value="Chromosome 7"/>
</dbReference>
<dbReference type="SMR" id="A0A2C9VJI7"/>
<evidence type="ECO:0000313" key="25">
    <source>
        <dbReference type="EMBL" id="OAY45657.1"/>
    </source>
</evidence>
<dbReference type="FunFam" id="3.80.10.10:FF:000213">
    <property type="entry name" value="Tyrosine-sulfated glycopeptide receptor 1"/>
    <property type="match status" value="1"/>
</dbReference>
<dbReference type="InterPro" id="IPR050647">
    <property type="entry name" value="Plant_LRR-RLKs"/>
</dbReference>
<keyword evidence="13" id="KW-0418">Kinase</keyword>
<evidence type="ECO:0000256" key="11">
    <source>
        <dbReference type="ARBA" id="ARBA00022737"/>
    </source>
</evidence>